<evidence type="ECO:0000313" key="2">
    <source>
        <dbReference type="EMBL" id="ARV77221.1"/>
    </source>
</evidence>
<proteinExistence type="predicted"/>
<sequence length="625" mass="68392">MPIEDESTGQNAQGQTPPNASAPGQTQNPYTSTTQQAQRTMHLSDVNNVLARGGKAENTEGRSGELLTALTAAGKAAVASQNLDSNFDLIRFDRDQHRVGVGAILVMRSFRKGADTYISVRPLLVENKQVTLKPRILTIGNERIEIPTYVADTLSDEYWARVVRHVQEHVSNPNAIVANAGYLEVPADFDVSEKNTADVSKLLTTSVNRCDDVLARVNGETPFNIAQFKAANEVLTAKLDFSATPRFNLFGEPVRNDIQVLMNRSIKGNADADPFYDADTQFSSVACYVNLEYAPPVQAQGYAPAAVVETQLFTPTIVITDVRQASWIAANTPELYFLALSNAYRVTAGTAWAGSLLPDVAKKDDPRDIGALTYLTKEAKKTKTKSDTFTPQHFGELMFMLVRPNPTFLLDVNPVGENAAIENVLLMAASDGPAREKAVLALVNSLNNLTGGHFSQLFDHTKHHLIRMYGTDVHRGFYLDEREERHDLRDLGTLEALNASGGNIQEFIAYYRTMCDGNINPEIRLKQRVGYERQYLSQNLVIRGKYHRLVWTPEFILALDNAVKAAGVSVDVENVSTVYGTQRFTGNTAVTQFAVSQQATYGIGGQVNGGGYGITPGAGAGTMVY</sequence>
<dbReference type="InterPro" id="IPR058043">
    <property type="entry name" value="Chimallin"/>
</dbReference>
<dbReference type="EMBL" id="MF063068">
    <property type="protein sequence ID" value="ARV77221.1"/>
    <property type="molecule type" value="Genomic_DNA"/>
</dbReference>
<dbReference type="OrthoDB" id="9270at10239"/>
<dbReference type="Proteomes" id="UP000224829">
    <property type="component" value="Segment"/>
</dbReference>
<protein>
    <submittedName>
        <fullName evidence="2">Uncharacterized protein</fullName>
    </submittedName>
</protein>
<dbReference type="Pfam" id="PF25677">
    <property type="entry name" value="Chimallin_Phikzvirus"/>
    <property type="match status" value="1"/>
</dbReference>
<feature type="compositionally biased region" description="Polar residues" evidence="1">
    <location>
        <begin position="8"/>
        <end position="38"/>
    </location>
</feature>
<evidence type="ECO:0000313" key="3">
    <source>
        <dbReference type="Proteomes" id="UP000224829"/>
    </source>
</evidence>
<feature type="region of interest" description="Disordered" evidence="1">
    <location>
        <begin position="1"/>
        <end position="38"/>
    </location>
</feature>
<gene>
    <name evidence="2" type="ORF">NOXIFER_50</name>
</gene>
<reference evidence="2 3" key="1">
    <citation type="submission" date="2017-05" db="EMBL/GenBank/DDBJ databases">
        <authorList>
            <person name="Song R."/>
            <person name="Chenine A.L."/>
            <person name="Ruprecht R.M."/>
        </authorList>
    </citation>
    <scope>NUCLEOTIDE SEQUENCE [LARGE SCALE GENOMIC DNA]</scope>
</reference>
<organism evidence="2 3">
    <name type="scientific">Pseudomonas phage Noxifer</name>
    <dbReference type="NCBI Taxonomy" id="2006684"/>
    <lineage>
        <taxon>Viruses</taxon>
        <taxon>Duplodnaviria</taxon>
        <taxon>Heunggongvirae</taxon>
        <taxon>Uroviricota</taxon>
        <taxon>Caudoviricetes</taxon>
        <taxon>Chimalliviridae</taxon>
        <taxon>Noxifervirus</taxon>
        <taxon>Noxifervirus noxifer</taxon>
    </lineage>
</organism>
<keyword evidence="3" id="KW-1185">Reference proteome</keyword>
<evidence type="ECO:0000256" key="1">
    <source>
        <dbReference type="SAM" id="MobiDB-lite"/>
    </source>
</evidence>
<accession>A0A1Y0SUM1</accession>
<name>A0A1Y0SUM1_9CAUD</name>